<comment type="caution">
    <text evidence="1">The sequence shown here is derived from an EMBL/GenBank/DDBJ whole genome shotgun (WGS) entry which is preliminary data.</text>
</comment>
<sequence length="46" mass="5556">MLKSWKIYREKKELEYNLFKILNKSLKRGYSPELLRAVAELLKSVK</sequence>
<proteinExistence type="predicted"/>
<dbReference type="AlphaFoldDB" id="A0AAW7MA72"/>
<organism evidence="1 2">
    <name type="scientific">Staphylococcus auricularis</name>
    <dbReference type="NCBI Taxonomy" id="29379"/>
    <lineage>
        <taxon>Bacteria</taxon>
        <taxon>Bacillati</taxon>
        <taxon>Bacillota</taxon>
        <taxon>Bacilli</taxon>
        <taxon>Bacillales</taxon>
        <taxon>Staphylococcaceae</taxon>
        <taxon>Staphylococcus</taxon>
    </lineage>
</organism>
<reference evidence="1" key="1">
    <citation type="submission" date="2023-07" db="EMBL/GenBank/DDBJ databases">
        <title>Evaluation of the beneficial properties of pineapple isolates.</title>
        <authorList>
            <person name="Adefiranye O."/>
        </authorList>
    </citation>
    <scope>NUCLEOTIDE SEQUENCE</scope>
    <source>
        <strain evidence="1">PAPLE_T1</strain>
    </source>
</reference>
<evidence type="ECO:0000313" key="2">
    <source>
        <dbReference type="Proteomes" id="UP001171687"/>
    </source>
</evidence>
<dbReference type="Proteomes" id="UP001171687">
    <property type="component" value="Unassembled WGS sequence"/>
</dbReference>
<protein>
    <submittedName>
        <fullName evidence="1">Uncharacterized protein</fullName>
    </submittedName>
</protein>
<evidence type="ECO:0000313" key="1">
    <source>
        <dbReference type="EMBL" id="MDN4532155.1"/>
    </source>
</evidence>
<gene>
    <name evidence="1" type="ORF">QYH67_00940</name>
</gene>
<dbReference type="RefSeq" id="WP_191962521.1">
    <property type="nucleotide sequence ID" value="NZ_CAKZJA010000021.1"/>
</dbReference>
<dbReference type="EMBL" id="JAUHQC010000004">
    <property type="protein sequence ID" value="MDN4532155.1"/>
    <property type="molecule type" value="Genomic_DNA"/>
</dbReference>
<name>A0AAW7MA72_9STAP</name>
<accession>A0AAW7MA72</accession>